<keyword evidence="5" id="KW-0813">Transport</keyword>
<dbReference type="GO" id="GO:0140359">
    <property type="term" value="F:ABC-type transporter activity"/>
    <property type="evidence" value="ECO:0007669"/>
    <property type="project" value="InterPro"/>
</dbReference>
<feature type="transmembrane region" description="Helical" evidence="5">
    <location>
        <begin position="124"/>
        <end position="145"/>
    </location>
</feature>
<dbReference type="AlphaFoldDB" id="A0A0L6W1F9"/>
<proteinExistence type="inferred from homology"/>
<dbReference type="PANTHER" id="PTHR43229:SF2">
    <property type="entry name" value="NODULATION PROTEIN J"/>
    <property type="match status" value="1"/>
</dbReference>
<dbReference type="InterPro" id="IPR013525">
    <property type="entry name" value="ABC2_TM"/>
</dbReference>
<keyword evidence="3 5" id="KW-1133">Transmembrane helix</keyword>
<dbReference type="PROSITE" id="PS51012">
    <property type="entry name" value="ABC_TM2"/>
    <property type="match status" value="1"/>
</dbReference>
<dbReference type="GO" id="GO:0043190">
    <property type="term" value="C:ATP-binding cassette (ABC) transporter complex"/>
    <property type="evidence" value="ECO:0007669"/>
    <property type="project" value="InterPro"/>
</dbReference>
<evidence type="ECO:0000313" key="7">
    <source>
        <dbReference type="EMBL" id="KNZ69375.1"/>
    </source>
</evidence>
<feature type="transmembrane region" description="Helical" evidence="5">
    <location>
        <begin position="151"/>
        <end position="174"/>
    </location>
</feature>
<comment type="similarity">
    <text evidence="5">Belongs to the ABC-2 integral membrane protein family.</text>
</comment>
<dbReference type="InterPro" id="IPR051784">
    <property type="entry name" value="Nod_factor_ABC_transporter"/>
</dbReference>
<gene>
    <name evidence="7" type="ORF">Tfer_2013</name>
</gene>
<feature type="transmembrane region" description="Helical" evidence="5">
    <location>
        <begin position="186"/>
        <end position="205"/>
    </location>
</feature>
<dbReference type="Proteomes" id="UP000037175">
    <property type="component" value="Unassembled WGS sequence"/>
</dbReference>
<comment type="caution">
    <text evidence="7">The sequence shown here is derived from an EMBL/GenBank/DDBJ whole genome shotgun (WGS) entry which is preliminary data.</text>
</comment>
<feature type="transmembrane region" description="Helical" evidence="5">
    <location>
        <begin position="48"/>
        <end position="68"/>
    </location>
</feature>
<protein>
    <recommendedName>
        <fullName evidence="5">Transport permease protein</fullName>
    </recommendedName>
</protein>
<keyword evidence="5" id="KW-1003">Cell membrane</keyword>
<keyword evidence="8" id="KW-1185">Reference proteome</keyword>
<dbReference type="PRINTS" id="PR00164">
    <property type="entry name" value="ABC2TRNSPORT"/>
</dbReference>
<organism evidence="7 8">
    <name type="scientific">Thermincola ferriacetica</name>
    <dbReference type="NCBI Taxonomy" id="281456"/>
    <lineage>
        <taxon>Bacteria</taxon>
        <taxon>Bacillati</taxon>
        <taxon>Bacillota</taxon>
        <taxon>Clostridia</taxon>
        <taxon>Eubacteriales</taxon>
        <taxon>Thermincolaceae</taxon>
        <taxon>Thermincola</taxon>
    </lineage>
</organism>
<name>A0A0L6W1F9_9FIRM</name>
<dbReference type="Pfam" id="PF01061">
    <property type="entry name" value="ABC2_membrane"/>
    <property type="match status" value="1"/>
</dbReference>
<feature type="domain" description="ABC transmembrane type-2" evidence="6">
    <location>
        <begin position="39"/>
        <end position="265"/>
    </location>
</feature>
<evidence type="ECO:0000256" key="1">
    <source>
        <dbReference type="ARBA" id="ARBA00004141"/>
    </source>
</evidence>
<feature type="transmembrane region" description="Helical" evidence="5">
    <location>
        <begin position="74"/>
        <end position="94"/>
    </location>
</feature>
<accession>A0A0L6W1F9</accession>
<dbReference type="PIRSF" id="PIRSF006648">
    <property type="entry name" value="DrrB"/>
    <property type="match status" value="1"/>
</dbReference>
<comment type="subcellular location">
    <subcellularLocation>
        <location evidence="5">Cell membrane</location>
        <topology evidence="5">Multi-pass membrane protein</topology>
    </subcellularLocation>
    <subcellularLocation>
        <location evidence="1">Membrane</location>
        <topology evidence="1">Multi-pass membrane protein</topology>
    </subcellularLocation>
</comment>
<feature type="transmembrane region" description="Helical" evidence="5">
    <location>
        <begin position="6"/>
        <end position="27"/>
    </location>
</feature>
<evidence type="ECO:0000256" key="3">
    <source>
        <dbReference type="ARBA" id="ARBA00022989"/>
    </source>
</evidence>
<evidence type="ECO:0000259" key="6">
    <source>
        <dbReference type="PROSITE" id="PS51012"/>
    </source>
</evidence>
<keyword evidence="4 5" id="KW-0472">Membrane</keyword>
<keyword evidence="2 5" id="KW-0812">Transmembrane</keyword>
<evidence type="ECO:0000256" key="4">
    <source>
        <dbReference type="ARBA" id="ARBA00023136"/>
    </source>
</evidence>
<dbReference type="InterPro" id="IPR047817">
    <property type="entry name" value="ABC2_TM_bact-type"/>
</dbReference>
<dbReference type="InterPro" id="IPR000412">
    <property type="entry name" value="ABC_2_transport"/>
</dbReference>
<dbReference type="RefSeq" id="WP_013120319.1">
    <property type="nucleotide sequence ID" value="NZ_LGTE01000013.1"/>
</dbReference>
<evidence type="ECO:0000256" key="5">
    <source>
        <dbReference type="RuleBase" id="RU361157"/>
    </source>
</evidence>
<dbReference type="EMBL" id="LGTE01000013">
    <property type="protein sequence ID" value="KNZ69375.1"/>
    <property type="molecule type" value="Genomic_DNA"/>
</dbReference>
<dbReference type="PATRIC" id="fig|281456.6.peg.2109"/>
<evidence type="ECO:0000256" key="2">
    <source>
        <dbReference type="ARBA" id="ARBA00022692"/>
    </source>
</evidence>
<sequence length="268" mass="30534">MLNPKPLLKGFFTSLDISPALVSRILYRHWLVFAKTWKANIMFNFVEPVLYLWAMGFGLGVYVANIQGYSYLEFIAPGLIASSAMFATCYEATYDSYTRMSFHKIFYAIVSTPASMDDVVMAELIYGALKSVLYGSVFLLVTVLFGLVKSWWVFLMPIPLFIGGLIFSSLSMVWTSMAPNYDAFNYFFTLIITPMFFLAGIFFPVNNLPAGVQAFSWLTPLYHEVEVIRNLFYGQINMATLANFVWLTAAMLLLIRFPLVMVRNRLIQ</sequence>
<evidence type="ECO:0000313" key="8">
    <source>
        <dbReference type="Proteomes" id="UP000037175"/>
    </source>
</evidence>
<reference evidence="8" key="1">
    <citation type="submission" date="2015-07" db="EMBL/GenBank/DDBJ databases">
        <title>Complete Genome of Thermincola ferriacetica strain Z-0001T.</title>
        <authorList>
            <person name="Lusk B."/>
            <person name="Badalamenti J.P."/>
            <person name="Parameswaran P."/>
            <person name="Bond D.R."/>
            <person name="Torres C.I."/>
        </authorList>
    </citation>
    <scope>NUCLEOTIDE SEQUENCE [LARGE SCALE GENOMIC DNA]</scope>
    <source>
        <strain evidence="8">Z-0001</strain>
    </source>
</reference>
<feature type="transmembrane region" description="Helical" evidence="5">
    <location>
        <begin position="241"/>
        <end position="262"/>
    </location>
</feature>
<dbReference type="PANTHER" id="PTHR43229">
    <property type="entry name" value="NODULATION PROTEIN J"/>
    <property type="match status" value="1"/>
</dbReference>